<dbReference type="GO" id="GO:0047444">
    <property type="term" value="F:N-acylneuraminate-9-phosphate synthase activity"/>
    <property type="evidence" value="ECO:0007669"/>
    <property type="project" value="TreeGrafter"/>
</dbReference>
<feature type="compositionally biased region" description="Basic and acidic residues" evidence="1">
    <location>
        <begin position="349"/>
        <end position="362"/>
    </location>
</feature>
<dbReference type="OrthoDB" id="71219at2157"/>
<dbReference type="SMART" id="SM00858">
    <property type="entry name" value="SAF"/>
    <property type="match status" value="1"/>
</dbReference>
<proteinExistence type="predicted"/>
<dbReference type="SUPFAM" id="SSF51569">
    <property type="entry name" value="Aldolase"/>
    <property type="match status" value="1"/>
</dbReference>
<feature type="region of interest" description="Disordered" evidence="1">
    <location>
        <begin position="329"/>
        <end position="362"/>
    </location>
</feature>
<comment type="caution">
    <text evidence="3">The sequence shown here is derived from an EMBL/GenBank/DDBJ whole genome shotgun (WGS) entry which is preliminary data.</text>
</comment>
<dbReference type="PANTHER" id="PTHR42966">
    <property type="entry name" value="N-ACETYLNEURAMINATE SYNTHASE"/>
    <property type="match status" value="1"/>
</dbReference>
<feature type="domain" description="AFP-like" evidence="2">
    <location>
        <begin position="290"/>
        <end position="348"/>
    </location>
</feature>
<dbReference type="InterPro" id="IPR013785">
    <property type="entry name" value="Aldolase_TIM"/>
</dbReference>
<reference evidence="3 4" key="1">
    <citation type="submission" date="2017-09" db="EMBL/GenBank/DDBJ databases">
        <title>Genome sequences of Natrinema ejinorence JCM 13890T.</title>
        <authorList>
            <person name="Roh S.W."/>
            <person name="Kim Y.B."/>
            <person name="Kim J.Y."/>
        </authorList>
    </citation>
    <scope>NUCLEOTIDE SEQUENCE [LARGE SCALE GENOMIC DNA]</scope>
    <source>
        <strain evidence="3 4">JCM 13890</strain>
    </source>
</reference>
<dbReference type="PROSITE" id="PS50844">
    <property type="entry name" value="AFP_LIKE"/>
    <property type="match status" value="1"/>
</dbReference>
<keyword evidence="4" id="KW-1185">Reference proteome</keyword>
<dbReference type="InterPro" id="IPR051690">
    <property type="entry name" value="PseI-like"/>
</dbReference>
<dbReference type="Pfam" id="PF03102">
    <property type="entry name" value="NeuB"/>
    <property type="match status" value="1"/>
</dbReference>
<dbReference type="InterPro" id="IPR013974">
    <property type="entry name" value="SAF"/>
</dbReference>
<dbReference type="Proteomes" id="UP000219689">
    <property type="component" value="Unassembled WGS sequence"/>
</dbReference>
<dbReference type="Pfam" id="PF08666">
    <property type="entry name" value="SAF"/>
    <property type="match status" value="1"/>
</dbReference>
<dbReference type="PANTHER" id="PTHR42966:SF1">
    <property type="entry name" value="SIALIC ACID SYNTHASE"/>
    <property type="match status" value="1"/>
</dbReference>
<dbReference type="InterPro" id="IPR036732">
    <property type="entry name" value="AFP_Neu5c_C_sf"/>
</dbReference>
<dbReference type="RefSeq" id="WP_097382026.1">
    <property type="nucleotide sequence ID" value="NZ_NXNI01000002.1"/>
</dbReference>
<evidence type="ECO:0000313" key="3">
    <source>
        <dbReference type="EMBL" id="PCR89009.1"/>
    </source>
</evidence>
<gene>
    <name evidence="3" type="ORF">CP557_21325</name>
</gene>
<dbReference type="InterPro" id="IPR006190">
    <property type="entry name" value="SAF_AFP_Neu5Ac"/>
</dbReference>
<evidence type="ECO:0000256" key="1">
    <source>
        <dbReference type="SAM" id="MobiDB-lite"/>
    </source>
</evidence>
<dbReference type="Gene3D" id="3.90.1210.10">
    <property type="entry name" value="Antifreeze-like/N-acetylneuraminic acid synthase C-terminal domain"/>
    <property type="match status" value="1"/>
</dbReference>
<dbReference type="AlphaFoldDB" id="A0A2A5QQD8"/>
<dbReference type="EMBL" id="NXNI01000002">
    <property type="protein sequence ID" value="PCR89009.1"/>
    <property type="molecule type" value="Genomic_DNA"/>
</dbReference>
<dbReference type="SUPFAM" id="SSF51269">
    <property type="entry name" value="AFP III-like domain"/>
    <property type="match status" value="1"/>
</dbReference>
<dbReference type="InterPro" id="IPR057736">
    <property type="entry name" value="SAF_PseI/NeuA/NeuB"/>
</dbReference>
<dbReference type="CDD" id="cd11615">
    <property type="entry name" value="SAF_NeuB_like"/>
    <property type="match status" value="1"/>
</dbReference>
<evidence type="ECO:0000313" key="4">
    <source>
        <dbReference type="Proteomes" id="UP000219689"/>
    </source>
</evidence>
<dbReference type="Gene3D" id="3.20.20.70">
    <property type="entry name" value="Aldolase class I"/>
    <property type="match status" value="1"/>
</dbReference>
<sequence>MKAADRLLDEEGVFFIAEAGVNHNGELSRAKRLVDAATDAGADAVKFQTYDTDRLVAKDTPAATYQNEQLESATSQRAVIERYELSDRDHKELFEYCQESGISFLSTPFDEHSAQFLVDLGVPAIKIGSGELTNHLLLRDIAKFGRPMIVSTGMATMDEVVAANEAIRGENQSVPVCYLHCVSAYPTAVSDANLEVIRTLDDRFSDPVGFSDHTMSVEMAGLAVAAGATVIEKHLTLDRTLPGPDHKASLEPAELERAVELAREAAVARGTPEKEPVPAEAENRTVARRSLHAVEPIRRGEQISRDAVDVLRPATGLSPASLDSILGRPVTTNIESHEPITADDVSGWSDRDEPETGVRADE</sequence>
<accession>A0A2A5QQD8</accession>
<dbReference type="GO" id="GO:0016051">
    <property type="term" value="P:carbohydrate biosynthetic process"/>
    <property type="evidence" value="ECO:0007669"/>
    <property type="project" value="InterPro"/>
</dbReference>
<dbReference type="InterPro" id="IPR013132">
    <property type="entry name" value="PseI/NeuA/B-like_N"/>
</dbReference>
<organism evidence="3 4">
    <name type="scientific">Natrinema ejinorense</name>
    <dbReference type="NCBI Taxonomy" id="373386"/>
    <lineage>
        <taxon>Archaea</taxon>
        <taxon>Methanobacteriati</taxon>
        <taxon>Methanobacteriota</taxon>
        <taxon>Stenosarchaea group</taxon>
        <taxon>Halobacteria</taxon>
        <taxon>Halobacteriales</taxon>
        <taxon>Natrialbaceae</taxon>
        <taxon>Natrinema</taxon>
    </lineage>
</organism>
<name>A0A2A5QQD8_9EURY</name>
<protein>
    <submittedName>
        <fullName evidence="3">N-acetylneuraminate synthase</fullName>
    </submittedName>
</protein>
<evidence type="ECO:0000259" key="2">
    <source>
        <dbReference type="PROSITE" id="PS50844"/>
    </source>
</evidence>